<dbReference type="EMBL" id="KB446548">
    <property type="protein sequence ID" value="EME38106.1"/>
    <property type="molecule type" value="Genomic_DNA"/>
</dbReference>
<dbReference type="Proteomes" id="UP000016933">
    <property type="component" value="Unassembled WGS sequence"/>
</dbReference>
<evidence type="ECO:0000313" key="2">
    <source>
        <dbReference type="EMBL" id="EME38106.1"/>
    </source>
</evidence>
<dbReference type="OMA" id="NDHCEED"/>
<keyword evidence="3" id="KW-1185">Reference proteome</keyword>
<gene>
    <name evidence="2" type="ORF">DOTSEDRAFT_29697</name>
</gene>
<protein>
    <submittedName>
        <fullName evidence="2">Uncharacterized protein</fullName>
    </submittedName>
</protein>
<accession>M2XGA6</accession>
<organism evidence="2 3">
    <name type="scientific">Dothistroma septosporum (strain NZE10 / CBS 128990)</name>
    <name type="common">Red band needle blight fungus</name>
    <name type="synonym">Mycosphaerella pini</name>
    <dbReference type="NCBI Taxonomy" id="675120"/>
    <lineage>
        <taxon>Eukaryota</taxon>
        <taxon>Fungi</taxon>
        <taxon>Dikarya</taxon>
        <taxon>Ascomycota</taxon>
        <taxon>Pezizomycotina</taxon>
        <taxon>Dothideomycetes</taxon>
        <taxon>Dothideomycetidae</taxon>
        <taxon>Mycosphaerellales</taxon>
        <taxon>Mycosphaerellaceae</taxon>
        <taxon>Dothistroma</taxon>
    </lineage>
</organism>
<feature type="compositionally biased region" description="Basic and acidic residues" evidence="1">
    <location>
        <begin position="325"/>
        <end position="350"/>
    </location>
</feature>
<name>M2XGA6_DOTSN</name>
<proteinExistence type="predicted"/>
<reference evidence="3" key="1">
    <citation type="journal article" date="2012" name="PLoS Genet.">
        <title>The genomes of the fungal plant pathogens Cladosporium fulvum and Dothistroma septosporum reveal adaptation to different hosts and lifestyles but also signatures of common ancestry.</title>
        <authorList>
            <person name="de Wit P.J.G.M."/>
            <person name="van der Burgt A."/>
            <person name="Oekmen B."/>
            <person name="Stergiopoulos I."/>
            <person name="Abd-Elsalam K.A."/>
            <person name="Aerts A.L."/>
            <person name="Bahkali A.H."/>
            <person name="Beenen H.G."/>
            <person name="Chettri P."/>
            <person name="Cox M.P."/>
            <person name="Datema E."/>
            <person name="de Vries R.P."/>
            <person name="Dhillon B."/>
            <person name="Ganley A.R."/>
            <person name="Griffiths S.A."/>
            <person name="Guo Y."/>
            <person name="Hamelin R.C."/>
            <person name="Henrissat B."/>
            <person name="Kabir M.S."/>
            <person name="Jashni M.K."/>
            <person name="Kema G."/>
            <person name="Klaubauf S."/>
            <person name="Lapidus A."/>
            <person name="Levasseur A."/>
            <person name="Lindquist E."/>
            <person name="Mehrabi R."/>
            <person name="Ohm R.A."/>
            <person name="Owen T.J."/>
            <person name="Salamov A."/>
            <person name="Schwelm A."/>
            <person name="Schijlen E."/>
            <person name="Sun H."/>
            <person name="van den Burg H.A."/>
            <person name="van Ham R.C.H.J."/>
            <person name="Zhang S."/>
            <person name="Goodwin S.B."/>
            <person name="Grigoriev I.V."/>
            <person name="Collemare J."/>
            <person name="Bradshaw R.E."/>
        </authorList>
    </citation>
    <scope>NUCLEOTIDE SEQUENCE [LARGE SCALE GENOMIC DNA]</scope>
    <source>
        <strain evidence="3">NZE10 / CBS 128990</strain>
    </source>
</reference>
<dbReference type="OrthoDB" id="10482227at2759"/>
<dbReference type="AlphaFoldDB" id="M2XGA6"/>
<feature type="region of interest" description="Disordered" evidence="1">
    <location>
        <begin position="325"/>
        <end position="357"/>
    </location>
</feature>
<sequence>MPRKYQGSVPTAVDVVAIACRNRCLPLWDWNWYPGAPQYWPCSSESSAKVAAKAHLRHSVLARLDAPGDKAIPAEIIRQIFSFLCLGLEDKWEGRLLGDHLTFDNMNDLIEEQFSYFPSSRLKRTAFDTFCKTIVFSNGSVASPEVIIEGIDAVGTVNQFGDQISNIVNLCFPVQLSYLAEGIENILYDISFGELLDRPRTDAEQAILLQRKMRNLRNVVLEMKEYFYRSYPNYANTDFADTYRHLEELVDGDFASMFAGFLRGLQILTQYGIRIMLQVVWIVIDDAGKESTKWILSSQPLRKSDDIHKVCVALLKPLADGVQQTKERNEYEEAENDRCMSDRPQGREEILETGASF</sequence>
<dbReference type="HOGENOM" id="CLU_776183_0_0_1"/>
<reference evidence="2 3" key="2">
    <citation type="journal article" date="2012" name="PLoS Pathog.">
        <title>Diverse lifestyles and strategies of plant pathogenesis encoded in the genomes of eighteen Dothideomycetes fungi.</title>
        <authorList>
            <person name="Ohm R.A."/>
            <person name="Feau N."/>
            <person name="Henrissat B."/>
            <person name="Schoch C.L."/>
            <person name="Horwitz B.A."/>
            <person name="Barry K.W."/>
            <person name="Condon B.J."/>
            <person name="Copeland A.C."/>
            <person name="Dhillon B."/>
            <person name="Glaser F."/>
            <person name="Hesse C.N."/>
            <person name="Kosti I."/>
            <person name="LaButti K."/>
            <person name="Lindquist E.A."/>
            <person name="Lucas S."/>
            <person name="Salamov A.A."/>
            <person name="Bradshaw R.E."/>
            <person name="Ciuffetti L."/>
            <person name="Hamelin R.C."/>
            <person name="Kema G.H.J."/>
            <person name="Lawrence C."/>
            <person name="Scott J.A."/>
            <person name="Spatafora J.W."/>
            <person name="Turgeon B.G."/>
            <person name="de Wit P.J.G.M."/>
            <person name="Zhong S."/>
            <person name="Goodwin S.B."/>
            <person name="Grigoriev I.V."/>
        </authorList>
    </citation>
    <scope>NUCLEOTIDE SEQUENCE [LARGE SCALE GENOMIC DNA]</scope>
    <source>
        <strain evidence="3">NZE10 / CBS 128990</strain>
    </source>
</reference>
<evidence type="ECO:0000256" key="1">
    <source>
        <dbReference type="SAM" id="MobiDB-lite"/>
    </source>
</evidence>
<evidence type="ECO:0000313" key="3">
    <source>
        <dbReference type="Proteomes" id="UP000016933"/>
    </source>
</evidence>